<dbReference type="AlphaFoldDB" id="A0A921T0F9"/>
<reference evidence="1" key="1">
    <citation type="journal article" date="2021" name="PeerJ">
        <title>Extensive microbial diversity within the chicken gut microbiome revealed by metagenomics and culture.</title>
        <authorList>
            <person name="Gilroy R."/>
            <person name="Ravi A."/>
            <person name="Getino M."/>
            <person name="Pursley I."/>
            <person name="Horton D.L."/>
            <person name="Alikhan N.F."/>
            <person name="Baker D."/>
            <person name="Gharbi K."/>
            <person name="Hall N."/>
            <person name="Watson M."/>
            <person name="Adriaenssens E.M."/>
            <person name="Foster-Nyarko E."/>
            <person name="Jarju S."/>
            <person name="Secka A."/>
            <person name="Antonio M."/>
            <person name="Oren A."/>
            <person name="Chaudhuri R.R."/>
            <person name="La Ragione R."/>
            <person name="Hildebrand F."/>
            <person name="Pallen M.J."/>
        </authorList>
    </citation>
    <scope>NUCLEOTIDE SEQUENCE</scope>
    <source>
        <strain evidence="1">1277</strain>
    </source>
</reference>
<reference evidence="1" key="2">
    <citation type="submission" date="2021-09" db="EMBL/GenBank/DDBJ databases">
        <authorList>
            <person name="Gilroy R."/>
        </authorList>
    </citation>
    <scope>NUCLEOTIDE SEQUENCE</scope>
    <source>
        <strain evidence="1">1277</strain>
    </source>
</reference>
<accession>A0A921T0F9</accession>
<protein>
    <submittedName>
        <fullName evidence="1">Uncharacterized protein</fullName>
    </submittedName>
</protein>
<evidence type="ECO:0000313" key="2">
    <source>
        <dbReference type="Proteomes" id="UP000776700"/>
    </source>
</evidence>
<evidence type="ECO:0000313" key="1">
    <source>
        <dbReference type="EMBL" id="HJG97090.1"/>
    </source>
</evidence>
<organism evidence="1 2">
    <name type="scientific">Romboutsia timonensis</name>
    <dbReference type="NCBI Taxonomy" id="1776391"/>
    <lineage>
        <taxon>Bacteria</taxon>
        <taxon>Bacillati</taxon>
        <taxon>Bacillota</taxon>
        <taxon>Clostridia</taxon>
        <taxon>Peptostreptococcales</taxon>
        <taxon>Peptostreptococcaceae</taxon>
        <taxon>Romboutsia</taxon>
    </lineage>
</organism>
<proteinExistence type="predicted"/>
<comment type="caution">
    <text evidence="1">The sequence shown here is derived from an EMBL/GenBank/DDBJ whole genome shotgun (WGS) entry which is preliminary data.</text>
</comment>
<gene>
    <name evidence="1" type="ORF">K8V90_08330</name>
</gene>
<sequence length="121" mass="14196">MFLRKKRRPKDGTYEVGIVGIRKHKSKNGNKGLIIRFEVLPGNEDEGIIFESRIPLNSNHPYPLIYKLIDSLCDPYEAGIRIEEIIYRACEIDVRVEGDYINIVDIRRLNHEDWEGYYEGE</sequence>
<name>A0A921T0F9_9FIRM</name>
<dbReference type="EMBL" id="DYUB01000258">
    <property type="protein sequence ID" value="HJG97090.1"/>
    <property type="molecule type" value="Genomic_DNA"/>
</dbReference>
<dbReference type="Proteomes" id="UP000776700">
    <property type="component" value="Unassembled WGS sequence"/>
</dbReference>